<evidence type="ECO:0000259" key="8">
    <source>
        <dbReference type="PROSITE" id="PS50166"/>
    </source>
</evidence>
<evidence type="ECO:0000256" key="6">
    <source>
        <dbReference type="ARBA" id="ARBA00023242"/>
    </source>
</evidence>
<dbReference type="InterPro" id="IPR045065">
    <property type="entry name" value="XPO1/5"/>
</dbReference>
<dbReference type="AlphaFoldDB" id="A0AAV4NWQ5"/>
<dbReference type="InterPro" id="IPR014877">
    <property type="entry name" value="XPO1_C_dom"/>
</dbReference>
<dbReference type="FunFam" id="1.25.10.10:FF:001255">
    <property type="entry name" value="Exportin 1"/>
    <property type="match status" value="1"/>
</dbReference>
<dbReference type="GO" id="GO:0005737">
    <property type="term" value="C:cytoplasm"/>
    <property type="evidence" value="ECO:0007669"/>
    <property type="project" value="TreeGrafter"/>
</dbReference>
<evidence type="ECO:0000256" key="7">
    <source>
        <dbReference type="ARBA" id="ARBA00073514"/>
    </source>
</evidence>
<dbReference type="GO" id="GO:0006611">
    <property type="term" value="P:protein export from nucleus"/>
    <property type="evidence" value="ECO:0007669"/>
    <property type="project" value="InterPro"/>
</dbReference>
<feature type="domain" description="Importin N-terminal" evidence="8">
    <location>
        <begin position="62"/>
        <end position="128"/>
    </location>
</feature>
<dbReference type="SMART" id="SM00913">
    <property type="entry name" value="IBN_N"/>
    <property type="match status" value="1"/>
</dbReference>
<keyword evidence="10" id="KW-1185">Reference proteome</keyword>
<evidence type="ECO:0000313" key="10">
    <source>
        <dbReference type="Proteomes" id="UP001054837"/>
    </source>
</evidence>
<dbReference type="InterPro" id="IPR016024">
    <property type="entry name" value="ARM-type_fold"/>
</dbReference>
<accession>A0AAV4NWQ5</accession>
<dbReference type="InterPro" id="IPR013598">
    <property type="entry name" value="Exportin-1/Importin-b-like"/>
</dbReference>
<dbReference type="PROSITE" id="PS50166">
    <property type="entry name" value="IMPORTIN_B_NT"/>
    <property type="match status" value="1"/>
</dbReference>
<dbReference type="EMBL" id="BPLQ01002047">
    <property type="protein sequence ID" value="GIX88175.1"/>
    <property type="molecule type" value="Genomic_DNA"/>
</dbReference>
<keyword evidence="6" id="KW-0539">Nucleus</keyword>
<dbReference type="GO" id="GO:0005049">
    <property type="term" value="F:nuclear export signal receptor activity"/>
    <property type="evidence" value="ECO:0007669"/>
    <property type="project" value="InterPro"/>
</dbReference>
<dbReference type="PANTHER" id="PTHR11223:SF2">
    <property type="entry name" value="EXPORTIN-1"/>
    <property type="match status" value="1"/>
</dbReference>
<evidence type="ECO:0000256" key="5">
    <source>
        <dbReference type="ARBA" id="ARBA00022927"/>
    </source>
</evidence>
<dbReference type="Pfam" id="PF03810">
    <property type="entry name" value="IBN_N"/>
    <property type="match status" value="1"/>
</dbReference>
<dbReference type="Pfam" id="PF18777">
    <property type="entry name" value="CRM1_repeat"/>
    <property type="match status" value="1"/>
</dbReference>
<dbReference type="GO" id="GO:0000055">
    <property type="term" value="P:ribosomal large subunit export from nucleus"/>
    <property type="evidence" value="ECO:0007669"/>
    <property type="project" value="TreeGrafter"/>
</dbReference>
<dbReference type="Pfam" id="PF08767">
    <property type="entry name" value="CRM1_C"/>
    <property type="match status" value="1"/>
</dbReference>
<dbReference type="Pfam" id="PF18784">
    <property type="entry name" value="CRM1_repeat_2"/>
    <property type="match status" value="1"/>
</dbReference>
<dbReference type="Pfam" id="PF18787">
    <property type="entry name" value="CRM1_repeat_3"/>
    <property type="match status" value="1"/>
</dbReference>
<gene>
    <name evidence="9" type="primary">Xpo1</name>
    <name evidence="9" type="ORF">CDAR_269231</name>
</gene>
<sequence>MTSVQVDGMKEHAGFGGPVNGNMMGVPEAARLLDFSQKLDITLLDSVVNCMYVGVGPEQKLAQEILTALKEHPDAWTRVDTILEFSENQQTKYYGLQILENVIKTRWKVLPREQCDGIKKYIVGLIIKTSSDPKTLDEEKVYLNKLNMILVQILKREWPKNWPSFITDIVGASKSNESLCQNNMTILKLLSEEVFDFSSGQMTQIKAKHLKDTMCNEFSQIFQLCNSVLETSSYPLLVHATLETLLRFLNWIPLGYIFETKLISTLIYKFFNVPMFRNVTLKCLTEIAAVNAPHYNEMFVVLFTQTMEQLEQMLPLDTVIKEAYANGEDENQKFIQNLSLFLCFFLKEHGSFIEKKPDLNKLFLDALHYLLLISEVEEVEIFKICLEYWNTLAADLYRESPCSGIQTPTLIVARNPNAIVTLRRQLYQPVLTKLRYIMIGRMAKPEEVLVVENEQGEVVREFMKDTDSIQLYKNMRETLVYLTHLDYVDTERIMTEKLHNQVNGTEWSWKNLNTLCWAIGSISGAMHEEDERRFLVTVIKDLLGLCEQKRGKDNKAIIASNIMYVVGQYPRFLRAHWKFLKTVVNKLFEFMHETHAGVQDMACDTFIKIAQKCRRHFVQVQVGEVMPFIEDILNSINTIICDLQPQQVHTFYEAVGCMIGAQTDQSVRDHLIDKYMLLPNEVWDAIIRQATKSVEVLQHEDAVKQLGNILKTNVRACIALGHPYVIQLGRIYLDMLNVYKVMSENIIGFIAKHGEAAMKQSKIRGMRTVKKETLKLISGWVSRSTDPQMVLENFIPPLLDAVLLDYQRCTVPSAREPEVLSTMATIVNRLEGHITPEIPKIFDHVFECTLDMINKDFEEFPEHRTNFFLLLQAAVTHCFPALLNIAPAQFKLVLDSIIWAFKHTMRNVADTGLQILYQLLQNISSDEIRSQSFYQTYYTDILQHLFSVVTDTSHTAGLTMQATILAYMFSLVESGKITVPLNPADQTAGAQNIIYIQEFVAHLLKTAFGHLSDPQIKITVQGFFNLDQDIPAFKEHLRDFLVQIREFAGEDDSDLFLEEREAALLQAQEEKRRIDKSVPGILNPHEIGEDMQD</sequence>
<dbReference type="GO" id="GO:0000056">
    <property type="term" value="P:ribosomal small subunit export from nucleus"/>
    <property type="evidence" value="ECO:0007669"/>
    <property type="project" value="TreeGrafter"/>
</dbReference>
<proteinExistence type="inferred from homology"/>
<dbReference type="InterPro" id="IPR001494">
    <property type="entry name" value="Importin-beta_N"/>
</dbReference>
<dbReference type="InterPro" id="IPR040485">
    <property type="entry name" value="XPO1_repeat_3"/>
</dbReference>
<dbReference type="SUPFAM" id="SSF48371">
    <property type="entry name" value="ARM repeat"/>
    <property type="match status" value="1"/>
</dbReference>
<evidence type="ECO:0000313" key="9">
    <source>
        <dbReference type="EMBL" id="GIX88175.1"/>
    </source>
</evidence>
<dbReference type="GO" id="GO:0031267">
    <property type="term" value="F:small GTPase binding"/>
    <property type="evidence" value="ECO:0007669"/>
    <property type="project" value="InterPro"/>
</dbReference>
<dbReference type="Gene3D" id="1.25.10.10">
    <property type="entry name" value="Leucine-rich Repeat Variant"/>
    <property type="match status" value="1"/>
</dbReference>
<dbReference type="Proteomes" id="UP001054837">
    <property type="component" value="Unassembled WGS sequence"/>
</dbReference>
<dbReference type="GO" id="GO:0005634">
    <property type="term" value="C:nucleus"/>
    <property type="evidence" value="ECO:0007669"/>
    <property type="project" value="UniProtKB-SubCell"/>
</dbReference>
<organism evidence="9 10">
    <name type="scientific">Caerostris darwini</name>
    <dbReference type="NCBI Taxonomy" id="1538125"/>
    <lineage>
        <taxon>Eukaryota</taxon>
        <taxon>Metazoa</taxon>
        <taxon>Ecdysozoa</taxon>
        <taxon>Arthropoda</taxon>
        <taxon>Chelicerata</taxon>
        <taxon>Arachnida</taxon>
        <taxon>Araneae</taxon>
        <taxon>Araneomorphae</taxon>
        <taxon>Entelegynae</taxon>
        <taxon>Araneoidea</taxon>
        <taxon>Araneidae</taxon>
        <taxon>Caerostris</taxon>
    </lineage>
</organism>
<dbReference type="PANTHER" id="PTHR11223">
    <property type="entry name" value="EXPORTIN 1/5"/>
    <property type="match status" value="1"/>
</dbReference>
<dbReference type="InterPro" id="IPR041123">
    <property type="entry name" value="CRM1_repeat"/>
</dbReference>
<name>A0AAV4NWQ5_9ARAC</name>
<keyword evidence="3" id="KW-0813">Transport</keyword>
<keyword evidence="5" id="KW-0653">Protein transport</keyword>
<dbReference type="InterPro" id="IPR011989">
    <property type="entry name" value="ARM-like"/>
</dbReference>
<evidence type="ECO:0000256" key="4">
    <source>
        <dbReference type="ARBA" id="ARBA00022816"/>
    </source>
</evidence>
<evidence type="ECO:0000256" key="3">
    <source>
        <dbReference type="ARBA" id="ARBA00022448"/>
    </source>
</evidence>
<dbReference type="SMART" id="SM01102">
    <property type="entry name" value="CRM1_C"/>
    <property type="match status" value="1"/>
</dbReference>
<dbReference type="GO" id="GO:0051028">
    <property type="term" value="P:mRNA transport"/>
    <property type="evidence" value="ECO:0007669"/>
    <property type="project" value="UniProtKB-KW"/>
</dbReference>
<reference evidence="9 10" key="1">
    <citation type="submission" date="2021-06" db="EMBL/GenBank/DDBJ databases">
        <title>Caerostris darwini draft genome.</title>
        <authorList>
            <person name="Kono N."/>
            <person name="Arakawa K."/>
        </authorList>
    </citation>
    <scope>NUCLEOTIDE SEQUENCE [LARGE SCALE GENOMIC DNA]</scope>
</reference>
<protein>
    <recommendedName>
        <fullName evidence="7">Exportin-1</fullName>
    </recommendedName>
</protein>
<comment type="caution">
    <text evidence="9">The sequence shown here is derived from an EMBL/GenBank/DDBJ whole genome shotgun (WGS) entry which is preliminary data.</text>
</comment>
<dbReference type="Pfam" id="PF08389">
    <property type="entry name" value="Xpo1"/>
    <property type="match status" value="1"/>
</dbReference>
<dbReference type="InterPro" id="IPR041235">
    <property type="entry name" value="Exp1_repeat_2"/>
</dbReference>
<keyword evidence="4" id="KW-0509">mRNA transport</keyword>
<evidence type="ECO:0000256" key="2">
    <source>
        <dbReference type="ARBA" id="ARBA00009466"/>
    </source>
</evidence>
<comment type="subcellular location">
    <subcellularLocation>
        <location evidence="1">Nucleus</location>
    </subcellularLocation>
</comment>
<evidence type="ECO:0000256" key="1">
    <source>
        <dbReference type="ARBA" id="ARBA00004123"/>
    </source>
</evidence>
<comment type="similarity">
    <text evidence="2">Belongs to the exportin family.</text>
</comment>